<accession>A0A450XES9</accession>
<dbReference type="AlphaFoldDB" id="A0A450XES9"/>
<dbReference type="EMBL" id="CAADFO010000030">
    <property type="protein sequence ID" value="VFK27800.1"/>
    <property type="molecule type" value="Genomic_DNA"/>
</dbReference>
<evidence type="ECO:0000313" key="2">
    <source>
        <dbReference type="EMBL" id="VFK30204.1"/>
    </source>
</evidence>
<evidence type="ECO:0000313" key="3">
    <source>
        <dbReference type="EMBL" id="VFK75136.1"/>
    </source>
</evidence>
<gene>
    <name evidence="1" type="ORF">BECKMB1821G_GA0114241_103024</name>
    <name evidence="3" type="ORF">BECKMB1821H_GA0114242_101618</name>
    <name evidence="2" type="ORF">BECKMB1821I_GA0114274_101418</name>
</gene>
<dbReference type="Gene3D" id="3.90.1480.10">
    <property type="entry name" value="Alpha-2,3-sialyltransferase"/>
    <property type="match status" value="1"/>
</dbReference>
<organism evidence="1">
    <name type="scientific">Candidatus Kentrum sp. MB</name>
    <dbReference type="NCBI Taxonomy" id="2138164"/>
    <lineage>
        <taxon>Bacteria</taxon>
        <taxon>Pseudomonadati</taxon>
        <taxon>Pseudomonadota</taxon>
        <taxon>Gammaproteobacteria</taxon>
        <taxon>Candidatus Kentrum</taxon>
    </lineage>
</organism>
<proteinExistence type="predicted"/>
<dbReference type="EMBL" id="CAADFQ010000014">
    <property type="protein sequence ID" value="VFK30204.1"/>
    <property type="molecule type" value="Genomic_DNA"/>
</dbReference>
<reference evidence="1" key="1">
    <citation type="submission" date="2019-02" db="EMBL/GenBank/DDBJ databases">
        <authorList>
            <person name="Gruber-Vodicka R. H."/>
            <person name="Seah K. B. B."/>
        </authorList>
    </citation>
    <scope>NUCLEOTIDE SEQUENCE</scope>
    <source>
        <strain evidence="1">BECK_BZ197</strain>
        <strain evidence="3">BECK_BZ198</strain>
        <strain evidence="2">BECK_BZ199</strain>
    </source>
</reference>
<dbReference type="EMBL" id="CAADGH010000016">
    <property type="protein sequence ID" value="VFK75136.1"/>
    <property type="molecule type" value="Genomic_DNA"/>
</dbReference>
<protein>
    <submittedName>
        <fullName evidence="1">Uncharacterized protein</fullName>
    </submittedName>
</protein>
<evidence type="ECO:0000313" key="1">
    <source>
        <dbReference type="EMBL" id="VFK27800.1"/>
    </source>
</evidence>
<sequence>MIIIPHTIKPIVRATFNALPLWARERLIRYDMNHMKAVFYKRMARENWSDSVMWRPEQLYSSLKANSSSGVCHIIASGASLLDSMTKIRIGEDRVIGFNLAALADIRFDLYFFELATAQSTSQYPQQHLFSDAQAALILRHAVDRIGQLVLKDLWAKDYVNRAYFEKHYPQNTPILYDIPLRIAFSISVSNDKINRRIAQLLLSYDDEFVYQLSVTTTLAAIAVAAHAGFKDIVVHGFDFFGPHFYCDTSCVWPESITREARECIIQSSPKPGMPHVSIPSVRPLIPHIRQILESRHIRIFSASRKSPLSHMLPVYEVGK</sequence>
<name>A0A450XES9_9GAMM</name>